<organism evidence="13 14">
    <name type="scientific">Tessaracoccus defluvii</name>
    <dbReference type="NCBI Taxonomy" id="1285901"/>
    <lineage>
        <taxon>Bacteria</taxon>
        <taxon>Bacillati</taxon>
        <taxon>Actinomycetota</taxon>
        <taxon>Actinomycetes</taxon>
        <taxon>Propionibacteriales</taxon>
        <taxon>Propionibacteriaceae</taxon>
        <taxon>Tessaracoccus</taxon>
    </lineage>
</organism>
<dbReference type="InterPro" id="IPR004107">
    <property type="entry name" value="Integrase_SAM-like_N"/>
</dbReference>
<proteinExistence type="inferred from homology"/>
<gene>
    <name evidence="9" type="primary">xerC</name>
    <name evidence="13" type="ORF">H9L22_03525</name>
</gene>
<evidence type="ECO:0000256" key="4">
    <source>
        <dbReference type="ARBA" id="ARBA00022829"/>
    </source>
</evidence>
<reference evidence="13 14" key="1">
    <citation type="submission" date="2020-08" db="EMBL/GenBank/DDBJ databases">
        <title>Genome sequence of Tessaracoccus defluvii JCM 17540T.</title>
        <authorList>
            <person name="Hyun D.-W."/>
            <person name="Bae J.-W."/>
        </authorList>
    </citation>
    <scope>NUCLEOTIDE SEQUENCE [LARGE SCALE GENOMIC DNA]</scope>
    <source>
        <strain evidence="13 14">JCM 17540</strain>
    </source>
</reference>
<dbReference type="InterPro" id="IPR013762">
    <property type="entry name" value="Integrase-like_cat_sf"/>
</dbReference>
<dbReference type="InterPro" id="IPR050090">
    <property type="entry name" value="Tyrosine_recombinase_XerCD"/>
</dbReference>
<evidence type="ECO:0000256" key="8">
    <source>
        <dbReference type="ARBA" id="ARBA00023306"/>
    </source>
</evidence>
<keyword evidence="3 9" id="KW-0132">Cell division</keyword>
<feature type="region of interest" description="Disordered" evidence="10">
    <location>
        <begin position="297"/>
        <end position="348"/>
    </location>
</feature>
<keyword evidence="8 9" id="KW-0131">Cell cycle</keyword>
<dbReference type="RefSeq" id="WP_187721614.1">
    <property type="nucleotide sequence ID" value="NZ_CP060789.1"/>
</dbReference>
<feature type="active site" evidence="9">
    <location>
        <position position="153"/>
    </location>
</feature>
<dbReference type="GO" id="GO:0005737">
    <property type="term" value="C:cytoplasm"/>
    <property type="evidence" value="ECO:0007669"/>
    <property type="project" value="UniProtKB-SubCell"/>
</dbReference>
<dbReference type="Pfam" id="PF02899">
    <property type="entry name" value="Phage_int_SAM_1"/>
    <property type="match status" value="1"/>
</dbReference>
<dbReference type="PANTHER" id="PTHR30349">
    <property type="entry name" value="PHAGE INTEGRASE-RELATED"/>
    <property type="match status" value="1"/>
</dbReference>
<sequence>MELPPGWAALIDEYADHVGAERGLSANTVRAYRSDLTALAAQVDVAPDMVTLSRLRGWLAALGEAGAAPSSVQRRVACVRGFFAWAEAEGHLRDNPAARLKSPRRNRRLPRVLPAGVVDELLAAGADRAAAGADPLAVRDLALVELLYSSGLRVSEAVGLRLGDIDRERRSVVVVGKGDRQRTVPLGVPALRALDDWLGVRPAVSRPGSPDAVFLGARGGALDPRVARRVVHEATAAAGPGAEIGPHGLRHAFATHLIEGGADLRSVQEMLGHSSVATTQIYTHVTADRLRDTFRQAHPAPELTAPAASADRRARRPATPSSAGGSRSTAPSSRPSPYAAPSRAAGRP</sequence>
<evidence type="ECO:0000259" key="12">
    <source>
        <dbReference type="PROSITE" id="PS51900"/>
    </source>
</evidence>
<evidence type="ECO:0000259" key="11">
    <source>
        <dbReference type="PROSITE" id="PS51898"/>
    </source>
</evidence>
<dbReference type="HAMAP" id="MF_01808">
    <property type="entry name" value="Recomb_XerC_XerD"/>
    <property type="match status" value="1"/>
</dbReference>
<dbReference type="GO" id="GO:0007059">
    <property type="term" value="P:chromosome segregation"/>
    <property type="evidence" value="ECO:0007669"/>
    <property type="project" value="UniProtKB-UniRule"/>
</dbReference>
<dbReference type="PROSITE" id="PS51900">
    <property type="entry name" value="CB"/>
    <property type="match status" value="1"/>
</dbReference>
<feature type="active site" description="O-(3'-phospho-DNA)-tyrosine intermediate" evidence="9">
    <location>
        <position position="282"/>
    </location>
</feature>
<comment type="function">
    <text evidence="9">Site-specific tyrosine recombinase, which acts by catalyzing the cutting and rejoining of the recombining DNA molecules. The XerC-XerD complex is essential to convert dimers of the bacterial chromosome into monomers to permit their segregation at cell division. It also contributes to the segregational stability of plasmids.</text>
</comment>
<accession>A0A7H0H7J3</accession>
<keyword evidence="6 9" id="KW-0238">DNA-binding</keyword>
<evidence type="ECO:0000256" key="9">
    <source>
        <dbReference type="HAMAP-Rule" id="MF_01808"/>
    </source>
</evidence>
<dbReference type="GO" id="GO:0051301">
    <property type="term" value="P:cell division"/>
    <property type="evidence" value="ECO:0007669"/>
    <property type="project" value="UniProtKB-KW"/>
</dbReference>
<dbReference type="InterPro" id="IPR044068">
    <property type="entry name" value="CB"/>
</dbReference>
<protein>
    <recommendedName>
        <fullName evidence="9">Tyrosine recombinase XerC</fullName>
    </recommendedName>
</protein>
<dbReference type="PROSITE" id="PS51898">
    <property type="entry name" value="TYR_RECOMBINASE"/>
    <property type="match status" value="1"/>
</dbReference>
<keyword evidence="5 9" id="KW-0229">DNA integration</keyword>
<keyword evidence="4 9" id="KW-0159">Chromosome partition</keyword>
<feature type="compositionally biased region" description="Low complexity" evidence="10">
    <location>
        <begin position="317"/>
        <end position="348"/>
    </location>
</feature>
<evidence type="ECO:0000256" key="10">
    <source>
        <dbReference type="SAM" id="MobiDB-lite"/>
    </source>
</evidence>
<dbReference type="NCBIfam" id="NF001399">
    <property type="entry name" value="PRK00283.1"/>
    <property type="match status" value="1"/>
</dbReference>
<dbReference type="EMBL" id="CP060789">
    <property type="protein sequence ID" value="QNP56509.1"/>
    <property type="molecule type" value="Genomic_DNA"/>
</dbReference>
<dbReference type="GO" id="GO:0009037">
    <property type="term" value="F:tyrosine-based site-specific recombinase activity"/>
    <property type="evidence" value="ECO:0007669"/>
    <property type="project" value="UniProtKB-UniRule"/>
</dbReference>
<dbReference type="Gene3D" id="1.10.443.10">
    <property type="entry name" value="Intergrase catalytic core"/>
    <property type="match status" value="1"/>
</dbReference>
<keyword evidence="7 9" id="KW-0233">DNA recombination</keyword>
<dbReference type="GO" id="GO:0003677">
    <property type="term" value="F:DNA binding"/>
    <property type="evidence" value="ECO:0007669"/>
    <property type="project" value="UniProtKB-UniRule"/>
</dbReference>
<dbReference type="AlphaFoldDB" id="A0A7H0H7J3"/>
<dbReference type="InterPro" id="IPR002104">
    <property type="entry name" value="Integrase_catalytic"/>
</dbReference>
<feature type="domain" description="Core-binding (CB)" evidence="12">
    <location>
        <begin position="5"/>
        <end position="87"/>
    </location>
</feature>
<dbReference type="PANTHER" id="PTHR30349:SF77">
    <property type="entry name" value="TYROSINE RECOMBINASE XERC"/>
    <property type="match status" value="1"/>
</dbReference>
<evidence type="ECO:0000256" key="6">
    <source>
        <dbReference type="ARBA" id="ARBA00023125"/>
    </source>
</evidence>
<dbReference type="Pfam" id="PF00589">
    <property type="entry name" value="Phage_integrase"/>
    <property type="match status" value="1"/>
</dbReference>
<dbReference type="CDD" id="cd00798">
    <property type="entry name" value="INT_XerDC_C"/>
    <property type="match status" value="1"/>
</dbReference>
<comment type="subcellular location">
    <subcellularLocation>
        <location evidence="1 9">Cytoplasm</location>
    </subcellularLocation>
</comment>
<evidence type="ECO:0000313" key="13">
    <source>
        <dbReference type="EMBL" id="QNP56509.1"/>
    </source>
</evidence>
<dbReference type="SUPFAM" id="SSF56349">
    <property type="entry name" value="DNA breaking-rejoining enzymes"/>
    <property type="match status" value="1"/>
</dbReference>
<evidence type="ECO:0000256" key="5">
    <source>
        <dbReference type="ARBA" id="ARBA00022908"/>
    </source>
</evidence>
<dbReference type="Gene3D" id="1.10.150.130">
    <property type="match status" value="1"/>
</dbReference>
<dbReference type="InterPro" id="IPR010998">
    <property type="entry name" value="Integrase_recombinase_N"/>
</dbReference>
<feature type="active site" evidence="9">
    <location>
        <position position="273"/>
    </location>
</feature>
<dbReference type="InterPro" id="IPR011010">
    <property type="entry name" value="DNA_brk_join_enz"/>
</dbReference>
<evidence type="ECO:0000256" key="2">
    <source>
        <dbReference type="ARBA" id="ARBA00022490"/>
    </source>
</evidence>
<evidence type="ECO:0000256" key="7">
    <source>
        <dbReference type="ARBA" id="ARBA00023172"/>
    </source>
</evidence>
<feature type="active site" evidence="9">
    <location>
        <position position="250"/>
    </location>
</feature>
<dbReference type="InterPro" id="IPR023009">
    <property type="entry name" value="Tyrosine_recombinase_XerC/XerD"/>
</dbReference>
<evidence type="ECO:0000256" key="3">
    <source>
        <dbReference type="ARBA" id="ARBA00022618"/>
    </source>
</evidence>
<dbReference type="Proteomes" id="UP000516117">
    <property type="component" value="Chromosome"/>
</dbReference>
<keyword evidence="14" id="KW-1185">Reference proteome</keyword>
<dbReference type="GO" id="GO:0006313">
    <property type="term" value="P:DNA transposition"/>
    <property type="evidence" value="ECO:0007669"/>
    <property type="project" value="UniProtKB-UniRule"/>
</dbReference>
<feature type="active site" evidence="9">
    <location>
        <position position="177"/>
    </location>
</feature>
<evidence type="ECO:0000313" key="14">
    <source>
        <dbReference type="Proteomes" id="UP000516117"/>
    </source>
</evidence>
<keyword evidence="2 9" id="KW-0963">Cytoplasm</keyword>
<comment type="similarity">
    <text evidence="9">Belongs to the 'phage' integrase family. XerC subfamily.</text>
</comment>
<name>A0A7H0H7J3_9ACTN</name>
<comment type="subunit">
    <text evidence="9">Forms a cyclic heterotetrameric complex composed of two molecules of XerC and two molecules of XerD.</text>
</comment>
<feature type="domain" description="Tyr recombinase" evidence="11">
    <location>
        <begin position="108"/>
        <end position="295"/>
    </location>
</feature>
<evidence type="ECO:0000256" key="1">
    <source>
        <dbReference type="ARBA" id="ARBA00004496"/>
    </source>
</evidence>
<feature type="active site" evidence="9">
    <location>
        <position position="247"/>
    </location>
</feature>
<dbReference type="KEGG" id="tdf:H9L22_03525"/>